<dbReference type="PANTHER" id="PTHR32263:SF14">
    <property type="entry name" value="INACTIVE POLY [ADP-RIBOSE] POLYMERASE SRO2-RELATED"/>
    <property type="match status" value="1"/>
</dbReference>
<name>A0AAD8MAL8_9APIA</name>
<evidence type="ECO:0000256" key="1">
    <source>
        <dbReference type="SAM" id="MobiDB-lite"/>
    </source>
</evidence>
<dbReference type="PANTHER" id="PTHR32263">
    <property type="entry name" value="INACTIVE POLY [ADP-RIBOSE] POLYMERASE SRO4-RELATED"/>
    <property type="match status" value="1"/>
</dbReference>
<sequence>MEPICAGSEQSQPSSEDFDTGVDNLEEPNKYIVWSCYMNTHIVPSFVISFKTPSLTGSLRSQRPVLIPKSPYMNNFPKLMSHLKTYLLPSEMVLIARCHTTYLTFEAKNTGIAGATERNAGSKRRMGGWI</sequence>
<evidence type="ECO:0000313" key="4">
    <source>
        <dbReference type="Proteomes" id="UP001237642"/>
    </source>
</evidence>
<dbReference type="GO" id="GO:0003950">
    <property type="term" value="F:NAD+ poly-ADP-ribosyltransferase activity"/>
    <property type="evidence" value="ECO:0007669"/>
    <property type="project" value="InterPro"/>
</dbReference>
<dbReference type="InterPro" id="IPR044964">
    <property type="entry name" value="RCD1/SRO1-5"/>
</dbReference>
<evidence type="ECO:0000259" key="2">
    <source>
        <dbReference type="PROSITE" id="PS51059"/>
    </source>
</evidence>
<dbReference type="InterPro" id="IPR012317">
    <property type="entry name" value="Poly(ADP-ribose)pol_cat_dom"/>
</dbReference>
<reference evidence="3" key="1">
    <citation type="submission" date="2023-02" db="EMBL/GenBank/DDBJ databases">
        <title>Genome of toxic invasive species Heracleum sosnowskyi carries increased number of genes despite the absence of recent whole-genome duplications.</title>
        <authorList>
            <person name="Schelkunov M."/>
            <person name="Shtratnikova V."/>
            <person name="Makarenko M."/>
            <person name="Klepikova A."/>
            <person name="Omelchenko D."/>
            <person name="Novikova G."/>
            <person name="Obukhova E."/>
            <person name="Bogdanov V."/>
            <person name="Penin A."/>
            <person name="Logacheva M."/>
        </authorList>
    </citation>
    <scope>NUCLEOTIDE SEQUENCE</scope>
    <source>
        <strain evidence="3">Hsosn_3</strain>
        <tissue evidence="3">Leaf</tissue>
    </source>
</reference>
<proteinExistence type="predicted"/>
<dbReference type="EMBL" id="JAUIZM010000009">
    <property type="protein sequence ID" value="KAK1365747.1"/>
    <property type="molecule type" value="Genomic_DNA"/>
</dbReference>
<protein>
    <recommendedName>
        <fullName evidence="2">PARP catalytic domain-containing protein</fullName>
    </recommendedName>
</protein>
<feature type="region of interest" description="Disordered" evidence="1">
    <location>
        <begin position="1"/>
        <end position="21"/>
    </location>
</feature>
<dbReference type="Gene3D" id="3.90.228.10">
    <property type="match status" value="1"/>
</dbReference>
<feature type="domain" description="PARP catalytic" evidence="2">
    <location>
        <begin position="1"/>
        <end position="71"/>
    </location>
</feature>
<dbReference type="PROSITE" id="PS51059">
    <property type="entry name" value="PARP_CATALYTIC"/>
    <property type="match status" value="1"/>
</dbReference>
<accession>A0AAD8MAL8</accession>
<gene>
    <name evidence="3" type="ORF">POM88_041308</name>
</gene>
<organism evidence="3 4">
    <name type="scientific">Heracleum sosnowskyi</name>
    <dbReference type="NCBI Taxonomy" id="360622"/>
    <lineage>
        <taxon>Eukaryota</taxon>
        <taxon>Viridiplantae</taxon>
        <taxon>Streptophyta</taxon>
        <taxon>Embryophyta</taxon>
        <taxon>Tracheophyta</taxon>
        <taxon>Spermatophyta</taxon>
        <taxon>Magnoliopsida</taxon>
        <taxon>eudicotyledons</taxon>
        <taxon>Gunneridae</taxon>
        <taxon>Pentapetalae</taxon>
        <taxon>asterids</taxon>
        <taxon>campanulids</taxon>
        <taxon>Apiales</taxon>
        <taxon>Apiaceae</taxon>
        <taxon>Apioideae</taxon>
        <taxon>apioid superclade</taxon>
        <taxon>Tordylieae</taxon>
        <taxon>Tordyliinae</taxon>
        <taxon>Heracleum</taxon>
    </lineage>
</organism>
<comment type="caution">
    <text evidence="3">The sequence shown here is derived from an EMBL/GenBank/DDBJ whole genome shotgun (WGS) entry which is preliminary data.</text>
</comment>
<reference evidence="3" key="2">
    <citation type="submission" date="2023-05" db="EMBL/GenBank/DDBJ databases">
        <authorList>
            <person name="Schelkunov M.I."/>
        </authorList>
    </citation>
    <scope>NUCLEOTIDE SEQUENCE</scope>
    <source>
        <strain evidence="3">Hsosn_3</strain>
        <tissue evidence="3">Leaf</tissue>
    </source>
</reference>
<dbReference type="Proteomes" id="UP001237642">
    <property type="component" value="Unassembled WGS sequence"/>
</dbReference>
<dbReference type="AlphaFoldDB" id="A0AAD8MAL8"/>
<evidence type="ECO:0000313" key="3">
    <source>
        <dbReference type="EMBL" id="KAK1365747.1"/>
    </source>
</evidence>
<keyword evidence="4" id="KW-1185">Reference proteome</keyword>